<dbReference type="EMBL" id="JXBL01000001">
    <property type="protein sequence ID" value="KIE41700.1"/>
    <property type="molecule type" value="Genomic_DNA"/>
</dbReference>
<dbReference type="Pfam" id="PF12838">
    <property type="entry name" value="Fer4_7"/>
    <property type="match status" value="1"/>
</dbReference>
<dbReference type="InterPro" id="IPR017896">
    <property type="entry name" value="4Fe4S_Fe-S-bd"/>
</dbReference>
<dbReference type="PANTHER" id="PTHR43122">
    <property type="entry name" value="FERREDOXIN SUBUNIT OF PYRUVATE:FLAVODOXIN OXIDOREDUCTASE-RELATED"/>
    <property type="match status" value="1"/>
</dbReference>
<sequence length="83" mass="9593">MVEIKVHEEACRGCRMCVDICPTTVFAFDEEKRLCVVEHQEDCIACLSCTYICPSGAISQENYHVVKNFYRDLAFCTKMEKFI</sequence>
<dbReference type="PROSITE" id="PS00198">
    <property type="entry name" value="4FE4S_FER_1"/>
    <property type="match status" value="1"/>
</dbReference>
<reference evidence="5 6" key="1">
    <citation type="submission" date="2015-01" db="EMBL/GenBank/DDBJ databases">
        <title>Genome sequence of the anaerobic bacterium Geobacter soli GSS01, a dissimilatory Fe(III) reducer from soil.</title>
        <authorList>
            <person name="Yang G."/>
            <person name="Zhou S."/>
        </authorList>
    </citation>
    <scope>NUCLEOTIDE SEQUENCE [LARGE SCALE GENOMIC DNA]</scope>
    <source>
        <strain evidence="5 6">GSS01</strain>
    </source>
</reference>
<evidence type="ECO:0000313" key="5">
    <source>
        <dbReference type="EMBL" id="KIE41700.1"/>
    </source>
</evidence>
<dbReference type="Proteomes" id="UP000031433">
    <property type="component" value="Unassembled WGS sequence"/>
</dbReference>
<keyword evidence="6" id="KW-1185">Reference proteome</keyword>
<comment type="caution">
    <text evidence="5">The sequence shown here is derived from an EMBL/GenBank/DDBJ whole genome shotgun (WGS) entry which is preliminary data.</text>
</comment>
<dbReference type="PANTHER" id="PTHR43122:SF2">
    <property type="entry name" value="FERREDOXIN SUBUNIT OF PYRUVATE:FLAVODOXIN OXIDOREDUCTASE"/>
    <property type="match status" value="1"/>
</dbReference>
<keyword evidence="2" id="KW-0408">Iron</keyword>
<evidence type="ECO:0000256" key="2">
    <source>
        <dbReference type="ARBA" id="ARBA00023004"/>
    </source>
</evidence>
<dbReference type="SUPFAM" id="SSF54862">
    <property type="entry name" value="4Fe-4S ferredoxins"/>
    <property type="match status" value="1"/>
</dbReference>
<gene>
    <name evidence="5" type="ORF">SE37_03180</name>
</gene>
<organism evidence="5 6">
    <name type="scientific">Geobacter soli</name>
    <dbReference type="NCBI Taxonomy" id="1510391"/>
    <lineage>
        <taxon>Bacteria</taxon>
        <taxon>Pseudomonadati</taxon>
        <taxon>Thermodesulfobacteriota</taxon>
        <taxon>Desulfuromonadia</taxon>
        <taxon>Geobacterales</taxon>
        <taxon>Geobacteraceae</taxon>
        <taxon>Geobacter</taxon>
    </lineage>
</organism>
<evidence type="ECO:0000313" key="6">
    <source>
        <dbReference type="Proteomes" id="UP000031433"/>
    </source>
</evidence>
<dbReference type="Gene3D" id="3.30.70.20">
    <property type="match status" value="2"/>
</dbReference>
<accession>A0A0C1U1L2</accession>
<protein>
    <submittedName>
        <fullName evidence="5">Ferredoxin</fullName>
    </submittedName>
</protein>
<evidence type="ECO:0000256" key="3">
    <source>
        <dbReference type="ARBA" id="ARBA00023014"/>
    </source>
</evidence>
<evidence type="ECO:0000256" key="1">
    <source>
        <dbReference type="ARBA" id="ARBA00022723"/>
    </source>
</evidence>
<dbReference type="RefSeq" id="WP_039643569.1">
    <property type="nucleotide sequence ID" value="NZ_JXBL01000001.1"/>
</dbReference>
<feature type="domain" description="4Fe-4S ferredoxin-type" evidence="4">
    <location>
        <begin position="33"/>
        <end position="63"/>
    </location>
</feature>
<keyword evidence="1" id="KW-0479">Metal-binding</keyword>
<dbReference type="InterPro" id="IPR017900">
    <property type="entry name" value="4Fe4S_Fe_S_CS"/>
</dbReference>
<dbReference type="GO" id="GO:0046872">
    <property type="term" value="F:metal ion binding"/>
    <property type="evidence" value="ECO:0007669"/>
    <property type="project" value="UniProtKB-KW"/>
</dbReference>
<keyword evidence="3" id="KW-0411">Iron-sulfur</keyword>
<feature type="domain" description="4Fe-4S ferredoxin-type" evidence="4">
    <location>
        <begin position="2"/>
        <end position="31"/>
    </location>
</feature>
<dbReference type="AlphaFoldDB" id="A0A0C1U1L2"/>
<dbReference type="PROSITE" id="PS51379">
    <property type="entry name" value="4FE4S_FER_2"/>
    <property type="match status" value="2"/>
</dbReference>
<name>A0A0C1U1L2_9BACT</name>
<evidence type="ECO:0000259" key="4">
    <source>
        <dbReference type="PROSITE" id="PS51379"/>
    </source>
</evidence>
<dbReference type="GO" id="GO:0051536">
    <property type="term" value="F:iron-sulfur cluster binding"/>
    <property type="evidence" value="ECO:0007669"/>
    <property type="project" value="UniProtKB-KW"/>
</dbReference>
<proteinExistence type="predicted"/>